<dbReference type="InterPro" id="IPR001789">
    <property type="entry name" value="Sig_transdc_resp-reg_receiver"/>
</dbReference>
<dbReference type="Pfam" id="PF25601">
    <property type="entry name" value="AAA_lid_14"/>
    <property type="match status" value="1"/>
</dbReference>
<dbReference type="Proteomes" id="UP000525652">
    <property type="component" value="Unassembled WGS sequence"/>
</dbReference>
<evidence type="ECO:0000259" key="7">
    <source>
        <dbReference type="PROSITE" id="PS50110"/>
    </source>
</evidence>
<evidence type="ECO:0000313" key="9">
    <source>
        <dbReference type="Proteomes" id="UP000525652"/>
    </source>
</evidence>
<dbReference type="GO" id="GO:0000160">
    <property type="term" value="P:phosphorelay signal transduction system"/>
    <property type="evidence" value="ECO:0007669"/>
    <property type="project" value="InterPro"/>
</dbReference>
<feature type="domain" description="Sigma-54 factor interaction" evidence="6">
    <location>
        <begin position="141"/>
        <end position="370"/>
    </location>
</feature>
<dbReference type="InterPro" id="IPR027417">
    <property type="entry name" value="P-loop_NTPase"/>
</dbReference>
<feature type="domain" description="Response regulatory" evidence="7">
    <location>
        <begin position="2"/>
        <end position="116"/>
    </location>
</feature>
<dbReference type="PROSITE" id="PS50045">
    <property type="entry name" value="SIGMA54_INTERACT_4"/>
    <property type="match status" value="1"/>
</dbReference>
<comment type="caution">
    <text evidence="8">The sequence shown here is derived from an EMBL/GenBank/DDBJ whole genome shotgun (WGS) entry which is preliminary data.</text>
</comment>
<evidence type="ECO:0000256" key="3">
    <source>
        <dbReference type="PROSITE-ProRule" id="PRU00169"/>
    </source>
</evidence>
<dbReference type="SUPFAM" id="SSF52172">
    <property type="entry name" value="CheY-like"/>
    <property type="match status" value="1"/>
</dbReference>
<keyword evidence="9" id="KW-1185">Reference proteome</keyword>
<keyword evidence="3" id="KW-0597">Phosphoprotein</keyword>
<dbReference type="PROSITE" id="PS50110">
    <property type="entry name" value="RESPONSE_REGULATORY"/>
    <property type="match status" value="1"/>
</dbReference>
<keyword evidence="4" id="KW-0175">Coiled coil</keyword>
<dbReference type="InterPro" id="IPR009057">
    <property type="entry name" value="Homeodomain-like_sf"/>
</dbReference>
<reference evidence="8 9" key="1">
    <citation type="submission" date="2020-07" db="EMBL/GenBank/DDBJ databases">
        <authorList>
            <person name="Feng X."/>
        </authorList>
    </citation>
    <scope>NUCLEOTIDE SEQUENCE [LARGE SCALE GENOMIC DNA]</scope>
    <source>
        <strain evidence="8 9">JCM14086</strain>
    </source>
</reference>
<dbReference type="SUPFAM" id="SSF46689">
    <property type="entry name" value="Homeodomain-like"/>
    <property type="match status" value="1"/>
</dbReference>
<dbReference type="RefSeq" id="WP_185692930.1">
    <property type="nucleotide sequence ID" value="NZ_JACHVA010000082.1"/>
</dbReference>
<dbReference type="InterPro" id="IPR002078">
    <property type="entry name" value="Sigma_54_int"/>
</dbReference>
<dbReference type="InterPro" id="IPR025943">
    <property type="entry name" value="Sigma_54_int_dom_ATP-bd_2"/>
</dbReference>
<evidence type="ECO:0000256" key="1">
    <source>
        <dbReference type="ARBA" id="ARBA00022741"/>
    </source>
</evidence>
<keyword evidence="2" id="KW-0067">ATP-binding</keyword>
<name>A0A7X1AYB9_9BACT</name>
<evidence type="ECO:0000259" key="6">
    <source>
        <dbReference type="PROSITE" id="PS50045"/>
    </source>
</evidence>
<dbReference type="SMART" id="SM00448">
    <property type="entry name" value="REC"/>
    <property type="match status" value="1"/>
</dbReference>
<dbReference type="InterPro" id="IPR025662">
    <property type="entry name" value="Sigma_54_int_dom_ATP-bd_1"/>
</dbReference>
<dbReference type="GO" id="GO:0005524">
    <property type="term" value="F:ATP binding"/>
    <property type="evidence" value="ECO:0007669"/>
    <property type="project" value="UniProtKB-KW"/>
</dbReference>
<dbReference type="PROSITE" id="PS00676">
    <property type="entry name" value="SIGMA54_INTERACT_2"/>
    <property type="match status" value="1"/>
</dbReference>
<protein>
    <submittedName>
        <fullName evidence="8">Sigma-54-dependent Fis family transcriptional regulator</fullName>
    </submittedName>
</protein>
<dbReference type="CDD" id="cd00009">
    <property type="entry name" value="AAA"/>
    <property type="match status" value="1"/>
</dbReference>
<dbReference type="GO" id="GO:0006355">
    <property type="term" value="P:regulation of DNA-templated transcription"/>
    <property type="evidence" value="ECO:0007669"/>
    <property type="project" value="InterPro"/>
</dbReference>
<accession>A0A7X1AYB9</accession>
<dbReference type="InterPro" id="IPR058031">
    <property type="entry name" value="AAA_lid_NorR"/>
</dbReference>
<evidence type="ECO:0000313" key="8">
    <source>
        <dbReference type="EMBL" id="MBC2602236.1"/>
    </source>
</evidence>
<dbReference type="Gene3D" id="1.10.8.60">
    <property type="match status" value="1"/>
</dbReference>
<feature type="region of interest" description="Disordered" evidence="5">
    <location>
        <begin position="375"/>
        <end position="400"/>
    </location>
</feature>
<dbReference type="PANTHER" id="PTHR32071:SF113">
    <property type="entry name" value="ALGINATE BIOSYNTHESIS TRANSCRIPTIONAL REGULATORY PROTEIN ALGB"/>
    <property type="match status" value="1"/>
</dbReference>
<dbReference type="FunFam" id="3.40.50.300:FF:000006">
    <property type="entry name" value="DNA-binding transcriptional regulator NtrC"/>
    <property type="match status" value="1"/>
</dbReference>
<dbReference type="PANTHER" id="PTHR32071">
    <property type="entry name" value="TRANSCRIPTIONAL REGULATORY PROTEIN"/>
    <property type="match status" value="1"/>
</dbReference>
<dbReference type="CDD" id="cd00156">
    <property type="entry name" value="REC"/>
    <property type="match status" value="1"/>
</dbReference>
<dbReference type="InterPro" id="IPR003593">
    <property type="entry name" value="AAA+_ATPase"/>
</dbReference>
<dbReference type="Gene3D" id="3.40.50.2300">
    <property type="match status" value="1"/>
</dbReference>
<organism evidence="8 9">
    <name type="scientific">Puniceicoccus vermicola</name>
    <dbReference type="NCBI Taxonomy" id="388746"/>
    <lineage>
        <taxon>Bacteria</taxon>
        <taxon>Pseudomonadati</taxon>
        <taxon>Verrucomicrobiota</taxon>
        <taxon>Opitutia</taxon>
        <taxon>Puniceicoccales</taxon>
        <taxon>Puniceicoccaceae</taxon>
        <taxon>Puniceicoccus</taxon>
    </lineage>
</organism>
<dbReference type="PROSITE" id="PS00675">
    <property type="entry name" value="SIGMA54_INTERACT_1"/>
    <property type="match status" value="1"/>
</dbReference>
<dbReference type="Pfam" id="PF00072">
    <property type="entry name" value="Response_reg"/>
    <property type="match status" value="1"/>
</dbReference>
<dbReference type="SUPFAM" id="SSF52540">
    <property type="entry name" value="P-loop containing nucleoside triphosphate hydrolases"/>
    <property type="match status" value="1"/>
</dbReference>
<evidence type="ECO:0000256" key="2">
    <source>
        <dbReference type="ARBA" id="ARBA00022840"/>
    </source>
</evidence>
<keyword evidence="1" id="KW-0547">Nucleotide-binding</keyword>
<dbReference type="Pfam" id="PF00158">
    <property type="entry name" value="Sigma54_activat"/>
    <property type="match status" value="1"/>
</dbReference>
<dbReference type="EMBL" id="JACHVA010000082">
    <property type="protein sequence ID" value="MBC2602236.1"/>
    <property type="molecule type" value="Genomic_DNA"/>
</dbReference>
<evidence type="ECO:0000256" key="4">
    <source>
        <dbReference type="SAM" id="Coils"/>
    </source>
</evidence>
<gene>
    <name evidence="8" type="ORF">H5P30_10645</name>
</gene>
<proteinExistence type="predicted"/>
<sequence length="444" mass="49762">MNVLIVDDEKNILETMAATVTSIGYQAFTAHNPRQAMRQLKEKDIHAMFLDMRLGKESGLDFLKSVRNEGIQLPAIVFTAYSSVESAIDALKSGATDYIQKPFYPKDIKQMLDRIHEDRHVEAVPAKTAPAGTKKRSTILFESRQESVQKTLAVAEKAASSEANLLILGQSGTGKTVLARHLHSLSSRSQEPFVTVNCPSLSRDLLESELFGHMKGAFTGAVSDTWGKVAAANKGTLFLDEIGELPQEIQPKLLRLLQEKEYERVGETQTRSSNVRVIAATNRNLEAEVEAGRFRVDLYYRLKVIELSLPPLVERPSDILPLAENYLAYFAGESKRPNLHFSQEAQNTLLEYGWPGNLREMRNVVERASILSENDEIGPHHLPSSLQEREESSIRPGHSVPLARLEEEHIRLILEKAESLEQAARILEIDTATLYRKRKRMGLA</sequence>
<dbReference type="Gene3D" id="3.40.50.300">
    <property type="entry name" value="P-loop containing nucleotide triphosphate hydrolases"/>
    <property type="match status" value="1"/>
</dbReference>
<dbReference type="SMART" id="SM00382">
    <property type="entry name" value="AAA"/>
    <property type="match status" value="1"/>
</dbReference>
<dbReference type="Gene3D" id="1.10.10.60">
    <property type="entry name" value="Homeodomain-like"/>
    <property type="match status" value="1"/>
</dbReference>
<evidence type="ECO:0000256" key="5">
    <source>
        <dbReference type="SAM" id="MobiDB-lite"/>
    </source>
</evidence>
<dbReference type="InterPro" id="IPR011006">
    <property type="entry name" value="CheY-like_superfamily"/>
</dbReference>
<feature type="coiled-coil region" evidence="4">
    <location>
        <begin position="402"/>
        <end position="430"/>
    </location>
</feature>
<feature type="modified residue" description="4-aspartylphosphate" evidence="3">
    <location>
        <position position="51"/>
    </location>
</feature>
<dbReference type="AlphaFoldDB" id="A0A7X1AYB9"/>